<dbReference type="InterPro" id="IPR008927">
    <property type="entry name" value="6-PGluconate_DH-like_C_sf"/>
</dbReference>
<dbReference type="Proteomes" id="UP000003980">
    <property type="component" value="Unassembled WGS sequence"/>
</dbReference>
<dbReference type="SUPFAM" id="SSF48179">
    <property type="entry name" value="6-phosphogluconate dehydrogenase C-terminal domain-like"/>
    <property type="match status" value="1"/>
</dbReference>
<dbReference type="eggNOG" id="arCOG00247">
    <property type="taxonomic scope" value="Archaea"/>
</dbReference>
<dbReference type="RefSeq" id="WP_009069455.1">
    <property type="nucleotide sequence ID" value="NZ_JH597755.1"/>
</dbReference>
<evidence type="ECO:0000259" key="4">
    <source>
        <dbReference type="Pfam" id="PF14833"/>
    </source>
</evidence>
<evidence type="ECO:0000256" key="2">
    <source>
        <dbReference type="ARBA" id="ARBA00023027"/>
    </source>
</evidence>
<accession>H2C0N5</accession>
<organism evidence="5 6">
    <name type="scientific">Metallosphaera yellowstonensis MK1</name>
    <dbReference type="NCBI Taxonomy" id="671065"/>
    <lineage>
        <taxon>Archaea</taxon>
        <taxon>Thermoproteota</taxon>
        <taxon>Thermoprotei</taxon>
        <taxon>Sulfolobales</taxon>
        <taxon>Sulfolobaceae</taxon>
        <taxon>Metallosphaera</taxon>
    </lineage>
</organism>
<keyword evidence="6" id="KW-1185">Reference proteome</keyword>
<sequence>MSSLTQDHVLREGRKPVVGVIGLGKMGGGIATNLLKRGFTIHVYDVRNEAVKRVQEKGAIPSNNPKEVAESTEVVITSLPDGKTVRSVYLGDMGIMEGIRRGSYVIDTSTIDVRTEEDIEKECERRGCKMLVVTLGKGPAQAEVGESPLFVGGKKEIFEELKQFLENLGKSIHYMGEIRNAVLFKLLSNVIGLGNLALLLEAFSVAKANGIDPNVFYKALKDTGGWSYQAELRLPWVLNGDFSPRFSLSFTRKDIHLAVEYAEEQRVPTPIASVILHVYTIAEREGLGELDANAIYKLYEKWIEVKKD</sequence>
<dbReference type="Gene3D" id="3.40.50.720">
    <property type="entry name" value="NAD(P)-binding Rossmann-like Domain"/>
    <property type="match status" value="1"/>
</dbReference>
<evidence type="ECO:0000313" key="6">
    <source>
        <dbReference type="Proteomes" id="UP000003980"/>
    </source>
</evidence>
<dbReference type="InterPro" id="IPR006115">
    <property type="entry name" value="6PGDH_NADP-bd"/>
</dbReference>
<keyword evidence="1" id="KW-0560">Oxidoreductase</keyword>
<protein>
    <submittedName>
        <fullName evidence="5">Beta-hydroxyacid dehydrogenase, 3-hydroxyisobutyrate dehydrogenase</fullName>
    </submittedName>
</protein>
<dbReference type="PANTHER" id="PTHR43060">
    <property type="entry name" value="3-HYDROXYISOBUTYRATE DEHYDROGENASE-LIKE 1, MITOCHONDRIAL-RELATED"/>
    <property type="match status" value="1"/>
</dbReference>
<evidence type="ECO:0000259" key="3">
    <source>
        <dbReference type="Pfam" id="PF03446"/>
    </source>
</evidence>
<dbReference type="EMBL" id="JH597755">
    <property type="protein sequence ID" value="EHP71297.1"/>
    <property type="molecule type" value="Genomic_DNA"/>
</dbReference>
<proteinExistence type="predicted"/>
<reference evidence="5 6" key="1">
    <citation type="submission" date="2012-01" db="EMBL/GenBank/DDBJ databases">
        <title>Improved High-Quality Draft sequence of Metallosphaera yellowstonensis MK1.</title>
        <authorList>
            <consortium name="US DOE Joint Genome Institute"/>
            <person name="Lucas S."/>
            <person name="Han J."/>
            <person name="Cheng J.-F."/>
            <person name="Goodwin L."/>
            <person name="Pitluck S."/>
            <person name="Peters L."/>
            <person name="Teshima H."/>
            <person name="Detter J.C."/>
            <person name="Han C."/>
            <person name="Tapia R."/>
            <person name="Land M."/>
            <person name="Hauser L."/>
            <person name="Kyrpides N."/>
            <person name="Kozubal M."/>
            <person name="Macur R.E."/>
            <person name="Jay Z."/>
            <person name="Inskeep W."/>
            <person name="Woyke T."/>
        </authorList>
    </citation>
    <scope>NUCLEOTIDE SEQUENCE [LARGE SCALE GENOMIC DNA]</scope>
    <source>
        <strain evidence="5 6">MK1</strain>
    </source>
</reference>
<dbReference type="GO" id="GO:0016491">
    <property type="term" value="F:oxidoreductase activity"/>
    <property type="evidence" value="ECO:0007669"/>
    <property type="project" value="UniProtKB-KW"/>
</dbReference>
<evidence type="ECO:0000256" key="1">
    <source>
        <dbReference type="ARBA" id="ARBA00023002"/>
    </source>
</evidence>
<dbReference type="GO" id="GO:0051287">
    <property type="term" value="F:NAD binding"/>
    <property type="evidence" value="ECO:0007669"/>
    <property type="project" value="InterPro"/>
</dbReference>
<gene>
    <name evidence="5" type="ORF">MetMK1DRAFT_00001060</name>
</gene>
<dbReference type="GO" id="GO:0050661">
    <property type="term" value="F:NADP binding"/>
    <property type="evidence" value="ECO:0007669"/>
    <property type="project" value="InterPro"/>
</dbReference>
<dbReference type="SUPFAM" id="SSF51735">
    <property type="entry name" value="NAD(P)-binding Rossmann-fold domains"/>
    <property type="match status" value="1"/>
</dbReference>
<dbReference type="Pfam" id="PF14833">
    <property type="entry name" value="NAD_binding_11"/>
    <property type="match status" value="1"/>
</dbReference>
<name>H2C0N5_9CREN</name>
<dbReference type="InterPro" id="IPR013328">
    <property type="entry name" value="6PGD_dom2"/>
</dbReference>
<dbReference type="InterPro" id="IPR015815">
    <property type="entry name" value="HIBADH-related"/>
</dbReference>
<evidence type="ECO:0000313" key="5">
    <source>
        <dbReference type="EMBL" id="EHP71297.1"/>
    </source>
</evidence>
<dbReference type="InterPro" id="IPR036291">
    <property type="entry name" value="NAD(P)-bd_dom_sf"/>
</dbReference>
<feature type="domain" description="6-phosphogluconate dehydrogenase NADP-binding" evidence="3">
    <location>
        <begin position="18"/>
        <end position="176"/>
    </location>
</feature>
<dbReference type="PIRSF" id="PIRSF000103">
    <property type="entry name" value="HIBADH"/>
    <property type="match status" value="1"/>
</dbReference>
<feature type="domain" description="3-hydroxyisobutyrate dehydrogenase-like NAD-binding" evidence="4">
    <location>
        <begin position="184"/>
        <end position="299"/>
    </location>
</feature>
<dbReference type="Gene3D" id="1.10.1040.10">
    <property type="entry name" value="N-(1-d-carboxylethyl)-l-norvaline Dehydrogenase, domain 2"/>
    <property type="match status" value="1"/>
</dbReference>
<dbReference type="HOGENOM" id="CLU_035117_0_0_2"/>
<dbReference type="PANTHER" id="PTHR43060:SF15">
    <property type="entry name" value="3-HYDROXYISOBUTYRATE DEHYDROGENASE-LIKE 1, MITOCHONDRIAL-RELATED"/>
    <property type="match status" value="1"/>
</dbReference>
<dbReference type="Pfam" id="PF03446">
    <property type="entry name" value="NAD_binding_2"/>
    <property type="match status" value="1"/>
</dbReference>
<dbReference type="AlphaFoldDB" id="H2C0N5"/>
<dbReference type="InterPro" id="IPR029154">
    <property type="entry name" value="HIBADH-like_NADP-bd"/>
</dbReference>
<keyword evidence="2" id="KW-0520">NAD</keyword>
<dbReference type="OrthoDB" id="23890at2157"/>
<dbReference type="STRING" id="671065.MetMK1DRAFT_00001060"/>